<evidence type="ECO:0000313" key="2">
    <source>
        <dbReference type="Proteomes" id="UP000008783"/>
    </source>
</evidence>
<dbReference type="InParanoid" id="E3K3R9"/>
<dbReference type="AlphaFoldDB" id="E3K3R9"/>
<evidence type="ECO:0008006" key="3">
    <source>
        <dbReference type="Google" id="ProtNLM"/>
    </source>
</evidence>
<organism evidence="1 2">
    <name type="scientific">Puccinia graminis f. sp. tritici (strain CRL 75-36-700-3 / race SCCL)</name>
    <name type="common">Black stem rust fungus</name>
    <dbReference type="NCBI Taxonomy" id="418459"/>
    <lineage>
        <taxon>Eukaryota</taxon>
        <taxon>Fungi</taxon>
        <taxon>Dikarya</taxon>
        <taxon>Basidiomycota</taxon>
        <taxon>Pucciniomycotina</taxon>
        <taxon>Pucciniomycetes</taxon>
        <taxon>Pucciniales</taxon>
        <taxon>Pucciniaceae</taxon>
        <taxon>Puccinia</taxon>
    </lineage>
</organism>
<keyword evidence="2" id="KW-1185">Reference proteome</keyword>
<protein>
    <recommendedName>
        <fullName evidence="3">SAM domain-containing protein</fullName>
    </recommendedName>
</protein>
<dbReference type="HOGENOM" id="CLU_039964_1_0_1"/>
<evidence type="ECO:0000313" key="1">
    <source>
        <dbReference type="EMBL" id="EFP78721.2"/>
    </source>
</evidence>
<dbReference type="VEuPathDB" id="FungiDB:PGTG_04677"/>
<dbReference type="GeneID" id="10536658"/>
<gene>
    <name evidence="1" type="ORF">PGTG_04677</name>
</gene>
<proteinExistence type="predicted"/>
<reference key="1">
    <citation type="submission" date="2007-01" db="EMBL/GenBank/DDBJ databases">
        <title>The Genome Sequence of Puccinia graminis f. sp. tritici Strain CRL 75-36-700-3.</title>
        <authorList>
            <consortium name="The Broad Institute Genome Sequencing Platform"/>
            <person name="Birren B."/>
            <person name="Lander E."/>
            <person name="Galagan J."/>
            <person name="Nusbaum C."/>
            <person name="Devon K."/>
            <person name="Cuomo C."/>
            <person name="Jaffe D."/>
            <person name="Butler J."/>
            <person name="Alvarez P."/>
            <person name="Gnerre S."/>
            <person name="Grabherr M."/>
            <person name="Mauceli E."/>
            <person name="Brockman W."/>
            <person name="Young S."/>
            <person name="LaButti K."/>
            <person name="Sykes S."/>
            <person name="DeCaprio D."/>
            <person name="Crawford M."/>
            <person name="Koehrsen M."/>
            <person name="Engels R."/>
            <person name="Montgomery P."/>
            <person name="Pearson M."/>
            <person name="Howarth C."/>
            <person name="Larson L."/>
            <person name="White J."/>
            <person name="Zeng Q."/>
            <person name="Kodira C."/>
            <person name="Yandava C."/>
            <person name="Alvarado L."/>
            <person name="O'Leary S."/>
            <person name="Szabo L."/>
            <person name="Dean R."/>
            <person name="Schein J."/>
        </authorList>
    </citation>
    <scope>NUCLEOTIDE SEQUENCE</scope>
    <source>
        <strain>CRL 75-36-700-3</strain>
    </source>
</reference>
<reference evidence="2" key="2">
    <citation type="journal article" date="2011" name="Proc. Natl. Acad. Sci. U.S.A.">
        <title>Obligate biotrophy features unraveled by the genomic analysis of rust fungi.</title>
        <authorList>
            <person name="Duplessis S."/>
            <person name="Cuomo C.A."/>
            <person name="Lin Y.-C."/>
            <person name="Aerts A."/>
            <person name="Tisserant E."/>
            <person name="Veneault-Fourrey C."/>
            <person name="Joly D.L."/>
            <person name="Hacquard S."/>
            <person name="Amselem J."/>
            <person name="Cantarel B.L."/>
            <person name="Chiu R."/>
            <person name="Coutinho P.M."/>
            <person name="Feau N."/>
            <person name="Field M."/>
            <person name="Frey P."/>
            <person name="Gelhaye E."/>
            <person name="Goldberg J."/>
            <person name="Grabherr M.G."/>
            <person name="Kodira C.D."/>
            <person name="Kohler A."/>
            <person name="Kuees U."/>
            <person name="Lindquist E.A."/>
            <person name="Lucas S.M."/>
            <person name="Mago R."/>
            <person name="Mauceli E."/>
            <person name="Morin E."/>
            <person name="Murat C."/>
            <person name="Pangilinan J.L."/>
            <person name="Park R."/>
            <person name="Pearson M."/>
            <person name="Quesneville H."/>
            <person name="Rouhier N."/>
            <person name="Sakthikumar S."/>
            <person name="Salamov A.A."/>
            <person name="Schmutz J."/>
            <person name="Selles B."/>
            <person name="Shapiro H."/>
            <person name="Tanguay P."/>
            <person name="Tuskan G.A."/>
            <person name="Henrissat B."/>
            <person name="Van de Peer Y."/>
            <person name="Rouze P."/>
            <person name="Ellis J.G."/>
            <person name="Dodds P.N."/>
            <person name="Schein J.E."/>
            <person name="Zhong S."/>
            <person name="Hamelin R.C."/>
            <person name="Grigoriev I.V."/>
            <person name="Szabo L.J."/>
            <person name="Martin F."/>
        </authorList>
    </citation>
    <scope>NUCLEOTIDE SEQUENCE [LARGE SCALE GENOMIC DNA]</scope>
    <source>
        <strain evidence="2">CRL 75-36-700-3 / race SCCL</strain>
    </source>
</reference>
<dbReference type="OrthoDB" id="2506803at2759"/>
<dbReference type="Proteomes" id="UP000008783">
    <property type="component" value="Unassembled WGS sequence"/>
</dbReference>
<dbReference type="KEGG" id="pgr:PGTG_04677"/>
<sequence length="411" mass="45559">MQQHNPQDTLVDSLQPANPSSLAIAPPAYFSMPNLTGLPAPIDNAEPPQDTTSSPTRVLGLGPPVIFECGIKFTLYCRERTRRNSTKWVAVRSSPNLSVTFNTRDNVNWVGFQHLVADESNRQYNNIARMILDGTNSSPPTITWRAYVIKNREWTKSNPQPLTDQASFLRWIFAINESKQAKGGVILEMSNPRNQQTRARAEDLLAMTVRRMDARQRGPSAGNVVNAGSESEHDVDGPEFSALDLLFLDPANHDRYILLTSGNVQLWARALCQRVPGVSLVSPPSSLKYLTRRRSQGVRPGGSALDNTLAGLARFFAAYQNPDRLPEVTPPPSVAGEEAETTLGQYLEFIGIASHKREEVLNVLLDNDIDSYHMFVLLNSNQLQQLGFNIGIITKLRSNVARYSAHLGSQN</sequence>
<dbReference type="RefSeq" id="XP_003323140.2">
    <property type="nucleotide sequence ID" value="XM_003323092.2"/>
</dbReference>
<dbReference type="EMBL" id="DS178271">
    <property type="protein sequence ID" value="EFP78721.2"/>
    <property type="molecule type" value="Genomic_DNA"/>
</dbReference>
<name>E3K3R9_PUCGT</name>
<accession>E3K3R9</accession>